<dbReference type="CDD" id="cd10981">
    <property type="entry name" value="ZnPC_S1P1"/>
    <property type="match status" value="1"/>
</dbReference>
<name>A0ABP8FH92_9BACT</name>
<sequence length="336" mass="38627">MKRYPFLPLLLIGALLLPCSLLLAWGRWGHQHIDRAAIFALPEGMRAFFFNHADFITEESVLPDVRKYTINDRAEPDRHYIDLEAYGKDPFKTLPHDWTAAKKKYGEKMLHKNGILPWYVPEMMEKLTRAFRERDKSNILFIAADLGHYLGDATQPLHTTLNYDGQLSDQKGIHAFFESQLPERFGAAYNFHVSPARYLDDPVKEIWNILQESHALVDTVLLAEKRLAAQFPASRKYVTDASGKPVKNSYGQPVHSLEYAKAYHDALQGAIEKLLRRAVQATADYWYTAWVNAGKPRLDSLDAAALTARNKRFLKKEYRRWQKQGKLWGLHAGAEF</sequence>
<dbReference type="Proteomes" id="UP001501207">
    <property type="component" value="Unassembled WGS sequence"/>
</dbReference>
<keyword evidence="2" id="KW-1185">Reference proteome</keyword>
<comment type="caution">
    <text evidence="1">The sequence shown here is derived from an EMBL/GenBank/DDBJ whole genome shotgun (WGS) entry which is preliminary data.</text>
</comment>
<dbReference type="InterPro" id="IPR008947">
    <property type="entry name" value="PLipase_C/P1_nuclease_dom_sf"/>
</dbReference>
<evidence type="ECO:0008006" key="3">
    <source>
        <dbReference type="Google" id="ProtNLM"/>
    </source>
</evidence>
<dbReference type="Gene3D" id="1.10.575.10">
    <property type="entry name" value="P1 Nuclease"/>
    <property type="match status" value="1"/>
</dbReference>
<organism evidence="1 2">
    <name type="scientific">Compostibacter hankyongensis</name>
    <dbReference type="NCBI Taxonomy" id="1007089"/>
    <lineage>
        <taxon>Bacteria</taxon>
        <taxon>Pseudomonadati</taxon>
        <taxon>Bacteroidota</taxon>
        <taxon>Chitinophagia</taxon>
        <taxon>Chitinophagales</taxon>
        <taxon>Chitinophagaceae</taxon>
        <taxon>Compostibacter</taxon>
    </lineage>
</organism>
<dbReference type="SUPFAM" id="SSF48537">
    <property type="entry name" value="Phospholipase C/P1 nuclease"/>
    <property type="match status" value="1"/>
</dbReference>
<proteinExistence type="predicted"/>
<reference evidence="2" key="1">
    <citation type="journal article" date="2019" name="Int. J. Syst. Evol. Microbiol.">
        <title>The Global Catalogue of Microorganisms (GCM) 10K type strain sequencing project: providing services to taxonomists for standard genome sequencing and annotation.</title>
        <authorList>
            <consortium name="The Broad Institute Genomics Platform"/>
            <consortium name="The Broad Institute Genome Sequencing Center for Infectious Disease"/>
            <person name="Wu L."/>
            <person name="Ma J."/>
        </authorList>
    </citation>
    <scope>NUCLEOTIDE SEQUENCE [LARGE SCALE GENOMIC DNA]</scope>
    <source>
        <strain evidence="2">JCM 17664</strain>
    </source>
</reference>
<dbReference type="EMBL" id="BAABFN010000001">
    <property type="protein sequence ID" value="GAA4303743.1"/>
    <property type="molecule type" value="Genomic_DNA"/>
</dbReference>
<dbReference type="RefSeq" id="WP_344975560.1">
    <property type="nucleotide sequence ID" value="NZ_BAABFN010000001.1"/>
</dbReference>
<gene>
    <name evidence="1" type="ORF">GCM10023143_07480</name>
</gene>
<evidence type="ECO:0000313" key="2">
    <source>
        <dbReference type="Proteomes" id="UP001501207"/>
    </source>
</evidence>
<evidence type="ECO:0000313" key="1">
    <source>
        <dbReference type="EMBL" id="GAA4303743.1"/>
    </source>
</evidence>
<protein>
    <recommendedName>
        <fullName evidence="3">S1/P1 Nuclease</fullName>
    </recommendedName>
</protein>
<accession>A0ABP8FH92</accession>